<comment type="caution">
    <text evidence="6">The sequence shown here is derived from an EMBL/GenBank/DDBJ whole genome shotgun (WGS) entry which is preliminary data.</text>
</comment>
<keyword evidence="2" id="KW-0328">Glycosyltransferase</keyword>
<dbReference type="Gene3D" id="3.40.50.2000">
    <property type="entry name" value="Glycogen Phosphorylase B"/>
    <property type="match status" value="2"/>
</dbReference>
<protein>
    <submittedName>
        <fullName evidence="6">Glycosyltransferase family 4 protein</fullName>
    </submittedName>
</protein>
<gene>
    <name evidence="6" type="ORF">PQR08_11815</name>
</gene>
<evidence type="ECO:0000256" key="2">
    <source>
        <dbReference type="ARBA" id="ARBA00022676"/>
    </source>
</evidence>
<name>A0ABW9CK73_9BURK</name>
<reference evidence="6 7" key="1">
    <citation type="journal article" date="2024" name="Chem. Sci.">
        <title>Discovery of megapolipeptins by genome mining of a Burkholderiales bacteria collection.</title>
        <authorList>
            <person name="Paulo B.S."/>
            <person name="Recchia M.J.J."/>
            <person name="Lee S."/>
            <person name="Fergusson C.H."/>
            <person name="Romanowski S.B."/>
            <person name="Hernandez A."/>
            <person name="Krull N."/>
            <person name="Liu D.Y."/>
            <person name="Cavanagh H."/>
            <person name="Bos A."/>
            <person name="Gray C.A."/>
            <person name="Murphy B.T."/>
            <person name="Linington R.G."/>
            <person name="Eustaquio A.S."/>
        </authorList>
    </citation>
    <scope>NUCLEOTIDE SEQUENCE [LARGE SCALE GENOMIC DNA]</scope>
    <source>
        <strain evidence="6 7">RL17-374-BIF-D</strain>
    </source>
</reference>
<dbReference type="Pfam" id="PF13439">
    <property type="entry name" value="Glyco_transf_4"/>
    <property type="match status" value="1"/>
</dbReference>
<accession>A0ABW9CK73</accession>
<organism evidence="6 7">
    <name type="scientific">Caballeronia jiangsuensis</name>
    <dbReference type="NCBI Taxonomy" id="1458357"/>
    <lineage>
        <taxon>Bacteria</taxon>
        <taxon>Pseudomonadati</taxon>
        <taxon>Pseudomonadota</taxon>
        <taxon>Betaproteobacteria</taxon>
        <taxon>Burkholderiales</taxon>
        <taxon>Burkholderiaceae</taxon>
        <taxon>Caballeronia</taxon>
    </lineage>
</organism>
<evidence type="ECO:0000259" key="5">
    <source>
        <dbReference type="Pfam" id="PF13439"/>
    </source>
</evidence>
<keyword evidence="3" id="KW-0808">Transferase</keyword>
<evidence type="ECO:0000313" key="7">
    <source>
        <dbReference type="Proteomes" id="UP001629462"/>
    </source>
</evidence>
<dbReference type="SUPFAM" id="SSF53756">
    <property type="entry name" value="UDP-Glycosyltransferase/glycogen phosphorylase"/>
    <property type="match status" value="1"/>
</dbReference>
<evidence type="ECO:0000256" key="1">
    <source>
        <dbReference type="ARBA" id="ARBA00009481"/>
    </source>
</evidence>
<evidence type="ECO:0000313" key="6">
    <source>
        <dbReference type="EMBL" id="MFM0518109.1"/>
    </source>
</evidence>
<dbReference type="InterPro" id="IPR028098">
    <property type="entry name" value="Glyco_trans_4-like_N"/>
</dbReference>
<sequence>MKILLTNFHRDRGGGHDTYILAIAQALSLQHRIFVAAPATSRLFMQAGALPCVTTIVIDFSAKFKDLAKLPGEYRALPGLLERERFDVIHVNGSPDHWLVKLVMLAWKGARPRIVLTNHDSIRIKTARATRATYDVIAVSDSTAQLMRESVYGRCPVTVIKNGIDTVGRYAPRDPQAAAQQRGAFLGPRAGDRLVIGTVTGFDWYKGTMGMIEAVAALPESLRDEVVVVVAGVEPNAEQRQQIEALGMSGRVHVAGFVEDVPSVIASFDIGFVLSYAIETVSFACREMMAMGKPVIVSRYAGLPENIDDGVDGWIVEPRDTAGLSSLLQTIIAGRDRLPAIGARARERAVHEFSDERFIADTEEVYRQGGAARGA</sequence>
<evidence type="ECO:0000256" key="3">
    <source>
        <dbReference type="ARBA" id="ARBA00022679"/>
    </source>
</evidence>
<dbReference type="Pfam" id="PF00534">
    <property type="entry name" value="Glycos_transf_1"/>
    <property type="match status" value="1"/>
</dbReference>
<feature type="domain" description="Glycosyl transferase family 1" evidence="4">
    <location>
        <begin position="191"/>
        <end position="347"/>
    </location>
</feature>
<dbReference type="PANTHER" id="PTHR12526">
    <property type="entry name" value="GLYCOSYLTRANSFERASE"/>
    <property type="match status" value="1"/>
</dbReference>
<dbReference type="RefSeq" id="WP_250483356.1">
    <property type="nucleotide sequence ID" value="NZ_JAQQDB010000009.1"/>
</dbReference>
<feature type="domain" description="Glycosyltransferase subfamily 4-like N-terminal" evidence="5">
    <location>
        <begin position="14"/>
        <end position="166"/>
    </location>
</feature>
<evidence type="ECO:0000259" key="4">
    <source>
        <dbReference type="Pfam" id="PF00534"/>
    </source>
</evidence>
<dbReference type="Proteomes" id="UP001629462">
    <property type="component" value="Unassembled WGS sequence"/>
</dbReference>
<proteinExistence type="inferred from homology"/>
<dbReference type="InterPro" id="IPR001296">
    <property type="entry name" value="Glyco_trans_1"/>
</dbReference>
<keyword evidence="7" id="KW-1185">Reference proteome</keyword>
<dbReference type="PANTHER" id="PTHR12526:SF640">
    <property type="entry name" value="COLANIC ACID BIOSYNTHESIS GLYCOSYLTRANSFERASE WCAL-RELATED"/>
    <property type="match status" value="1"/>
</dbReference>
<comment type="similarity">
    <text evidence="1">Belongs to the glycosyltransferase group 1 family. Glycosyltransferase 4 subfamily.</text>
</comment>
<dbReference type="CDD" id="cd03801">
    <property type="entry name" value="GT4_PimA-like"/>
    <property type="match status" value="1"/>
</dbReference>
<dbReference type="EMBL" id="JAQQDB010000009">
    <property type="protein sequence ID" value="MFM0518109.1"/>
    <property type="molecule type" value="Genomic_DNA"/>
</dbReference>